<evidence type="ECO:0000256" key="2">
    <source>
        <dbReference type="SAM" id="Phobius"/>
    </source>
</evidence>
<feature type="compositionally biased region" description="Low complexity" evidence="1">
    <location>
        <begin position="804"/>
        <end position="823"/>
    </location>
</feature>
<keyword evidence="2" id="KW-0812">Transmembrane</keyword>
<feature type="transmembrane region" description="Helical" evidence="2">
    <location>
        <begin position="129"/>
        <end position="155"/>
    </location>
</feature>
<dbReference type="PANTHER" id="PTHR30441:SF9">
    <property type="entry name" value="ASMA FAMILY PROTEIN YHJG"/>
    <property type="match status" value="1"/>
</dbReference>
<protein>
    <submittedName>
        <fullName evidence="4">AsmA family protein</fullName>
    </submittedName>
</protein>
<organism evidence="4 5">
    <name type="scientific">Hydrogenophaga aromaticivorans</name>
    <dbReference type="NCBI Taxonomy" id="2610898"/>
    <lineage>
        <taxon>Bacteria</taxon>
        <taxon>Pseudomonadati</taxon>
        <taxon>Pseudomonadota</taxon>
        <taxon>Betaproteobacteria</taxon>
        <taxon>Burkholderiales</taxon>
        <taxon>Comamonadaceae</taxon>
        <taxon>Hydrogenophaga</taxon>
    </lineage>
</organism>
<keyword evidence="2" id="KW-1133">Transmembrane helix</keyword>
<feature type="compositionally biased region" description="Polar residues" evidence="1">
    <location>
        <begin position="18"/>
        <end position="29"/>
    </location>
</feature>
<dbReference type="GO" id="GO:0090313">
    <property type="term" value="P:regulation of protein targeting to membrane"/>
    <property type="evidence" value="ECO:0007669"/>
    <property type="project" value="TreeGrafter"/>
</dbReference>
<gene>
    <name evidence="4" type="ORF">F3K02_20030</name>
</gene>
<reference evidence="4 5" key="1">
    <citation type="submission" date="2019-09" db="EMBL/GenBank/DDBJ databases">
        <title>Hydrogenophaga aromatica sp. nov., isolated from a para-xylene-degrading enrichment culture.</title>
        <authorList>
            <person name="Tancsics A."/>
            <person name="Banerjee S."/>
        </authorList>
    </citation>
    <scope>NUCLEOTIDE SEQUENCE [LARGE SCALE GENOMIC DNA]</scope>
    <source>
        <strain evidence="4 5">D2P1</strain>
    </source>
</reference>
<dbReference type="Proteomes" id="UP000545507">
    <property type="component" value="Unassembled WGS sequence"/>
</dbReference>
<dbReference type="PANTHER" id="PTHR30441">
    <property type="entry name" value="DUF748 DOMAIN-CONTAINING PROTEIN"/>
    <property type="match status" value="1"/>
</dbReference>
<feature type="region of interest" description="Disordered" evidence="1">
    <location>
        <begin position="1"/>
        <end position="34"/>
    </location>
</feature>
<evidence type="ECO:0000313" key="5">
    <source>
        <dbReference type="Proteomes" id="UP000545507"/>
    </source>
</evidence>
<accession>A0A7Y8KYA3</accession>
<dbReference type="AlphaFoldDB" id="A0A7Y8KYA3"/>
<comment type="caution">
    <text evidence="4">The sequence shown here is derived from an EMBL/GenBank/DDBJ whole genome shotgun (WGS) entry which is preliminary data.</text>
</comment>
<name>A0A7Y8KYA3_9BURK</name>
<feature type="domain" description="AsmA" evidence="3">
    <location>
        <begin position="429"/>
        <end position="576"/>
    </location>
</feature>
<dbReference type="InterPro" id="IPR007844">
    <property type="entry name" value="AsmA"/>
</dbReference>
<proteinExistence type="predicted"/>
<keyword evidence="5" id="KW-1185">Reference proteome</keyword>
<keyword evidence="2" id="KW-0472">Membrane</keyword>
<dbReference type="GO" id="GO:0005886">
    <property type="term" value="C:plasma membrane"/>
    <property type="evidence" value="ECO:0007669"/>
    <property type="project" value="TreeGrafter"/>
</dbReference>
<sequence>MSGAGRSGKAPRCPRHSPLSSSTHASPFESQRAPGARVSSLASIVSDEAFPLGAWRMKEPAHRWSFGFYRRRCLCVGERKEETPASMIKPELCAPGAVPTHVNTLPHVPPPPPPSVPARDRLTWTRRPAVWASAGVVGLLVAMVVAGEVAGWPFLRQPLERALARGAGVAVQLQGAVNLHLIWRPRLEVEHLRIASDPRFKAPHLLDAQRATLAWRWGDVWRWRRGDTLHLQALRADVLDAHLVRNADGLANWQLGARETSPKEADASVEAALPSFGNLTVSQGQIAWVDAMQDADVAVQVRGSEGSAASGPGAGYQASLTGRYRALPLKLEVRAGSTLPLLQDPDIAADAPWVPVRIKGTVASTRVLFDGQAASLLGTPRMQGRVEVAGPSLADVGKPLGLTLPRTPAFDLRGELQQDAGVWRLKTTRAHIGSSRLQGDMQYQQRTQPPRLTGTITGPKLALADLGPAIGGNRKAGTAAPADTPSGHALPQRRFDLPSLKAMDADVQMAIQELDFGTQAMAPLRQLKTRVRLDGGVLRLEDLQAVVSGGQVQGMTALDSNANPAKWEARLAFEGIDMAGWIRGLRPDSAEGKAPPATATAALKRERKEARQGGEQSVQAYLTGVLSGNLHLRGAGNSTAAILGSADGPLHLRLREGTLSHLITEAMGLDLAQALEVVITGDRPLPLRCARFDLVARNGLIKPTLAVMDNKDSTMWITGQVSLRDESLNLHVVTRPKDWSLLSLRTPVTITGTLADPAVGIEPKGLVGRVLGALALGAVAGPAAAILPLLETGSGEAKDPCNPPAAAGAPRSPSASPPVEKSR</sequence>
<evidence type="ECO:0000259" key="3">
    <source>
        <dbReference type="Pfam" id="PF05170"/>
    </source>
</evidence>
<evidence type="ECO:0000313" key="4">
    <source>
        <dbReference type="EMBL" id="NWF47520.1"/>
    </source>
</evidence>
<dbReference type="InterPro" id="IPR052894">
    <property type="entry name" value="AsmA-related"/>
</dbReference>
<evidence type="ECO:0000256" key="1">
    <source>
        <dbReference type="SAM" id="MobiDB-lite"/>
    </source>
</evidence>
<dbReference type="Pfam" id="PF05170">
    <property type="entry name" value="AsmA"/>
    <property type="match status" value="1"/>
</dbReference>
<feature type="region of interest" description="Disordered" evidence="1">
    <location>
        <begin position="793"/>
        <end position="823"/>
    </location>
</feature>
<dbReference type="EMBL" id="VYGV01000016">
    <property type="protein sequence ID" value="NWF47520.1"/>
    <property type="molecule type" value="Genomic_DNA"/>
</dbReference>